<evidence type="ECO:0000313" key="2">
    <source>
        <dbReference type="Proteomes" id="UP001497623"/>
    </source>
</evidence>
<accession>A0AAV2SS20</accession>
<dbReference type="EMBL" id="CAXKWB010105999">
    <property type="protein sequence ID" value="CAL4228690.1"/>
    <property type="molecule type" value="Genomic_DNA"/>
</dbReference>
<comment type="caution">
    <text evidence="1">The sequence shown here is derived from an EMBL/GenBank/DDBJ whole genome shotgun (WGS) entry which is preliminary data.</text>
</comment>
<dbReference type="Proteomes" id="UP001497623">
    <property type="component" value="Unassembled WGS sequence"/>
</dbReference>
<protein>
    <submittedName>
        <fullName evidence="1">Uncharacterized protein</fullName>
    </submittedName>
</protein>
<sequence length="192" mass="22313">YLDFKSYVPGYPDQDALREQLQVPLDYQDNFGKLASPCDTTYSQTDNGLADIPIDINSIDRVYHMNRYEDNNYNINVESCFRQDIGDQKVFCEMIASYNENDEDEFEGDGMIYKTKYPTFFLNNSSSTEEKKEEMRSALTNDGYRVGPEETHEYMEGNTSYGNNVQHLQFLTHNAIYNYKHELNSSMNMLPG</sequence>
<gene>
    <name evidence="1" type="ORF">MNOR_LOCUS39626</name>
</gene>
<reference evidence="1 2" key="1">
    <citation type="submission" date="2024-05" db="EMBL/GenBank/DDBJ databases">
        <authorList>
            <person name="Wallberg A."/>
        </authorList>
    </citation>
    <scope>NUCLEOTIDE SEQUENCE [LARGE SCALE GENOMIC DNA]</scope>
</reference>
<proteinExistence type="predicted"/>
<evidence type="ECO:0000313" key="1">
    <source>
        <dbReference type="EMBL" id="CAL4228690.1"/>
    </source>
</evidence>
<dbReference type="AlphaFoldDB" id="A0AAV2SS20"/>
<keyword evidence="2" id="KW-1185">Reference proteome</keyword>
<feature type="non-terminal residue" evidence="1">
    <location>
        <position position="1"/>
    </location>
</feature>
<name>A0AAV2SS20_MEGNR</name>
<feature type="non-terminal residue" evidence="1">
    <location>
        <position position="192"/>
    </location>
</feature>
<organism evidence="1 2">
    <name type="scientific">Meganyctiphanes norvegica</name>
    <name type="common">Northern krill</name>
    <name type="synonym">Thysanopoda norvegica</name>
    <dbReference type="NCBI Taxonomy" id="48144"/>
    <lineage>
        <taxon>Eukaryota</taxon>
        <taxon>Metazoa</taxon>
        <taxon>Ecdysozoa</taxon>
        <taxon>Arthropoda</taxon>
        <taxon>Crustacea</taxon>
        <taxon>Multicrustacea</taxon>
        <taxon>Malacostraca</taxon>
        <taxon>Eumalacostraca</taxon>
        <taxon>Eucarida</taxon>
        <taxon>Euphausiacea</taxon>
        <taxon>Euphausiidae</taxon>
        <taxon>Meganyctiphanes</taxon>
    </lineage>
</organism>